<dbReference type="EMBL" id="CAJVQC010098353">
    <property type="protein sequence ID" value="CAG8830021.1"/>
    <property type="molecule type" value="Genomic_DNA"/>
</dbReference>
<evidence type="ECO:0000313" key="1">
    <source>
        <dbReference type="EMBL" id="CAG8830021.1"/>
    </source>
</evidence>
<evidence type="ECO:0000313" key="2">
    <source>
        <dbReference type="Proteomes" id="UP000789920"/>
    </source>
</evidence>
<keyword evidence="2" id="KW-1185">Reference proteome</keyword>
<protein>
    <submittedName>
        <fullName evidence="1">16999_t:CDS:1</fullName>
    </submittedName>
</protein>
<dbReference type="Proteomes" id="UP000789920">
    <property type="component" value="Unassembled WGS sequence"/>
</dbReference>
<feature type="non-terminal residue" evidence="1">
    <location>
        <position position="1"/>
    </location>
</feature>
<proteinExistence type="predicted"/>
<reference evidence="1" key="1">
    <citation type="submission" date="2021-06" db="EMBL/GenBank/DDBJ databases">
        <authorList>
            <person name="Kallberg Y."/>
            <person name="Tangrot J."/>
            <person name="Rosling A."/>
        </authorList>
    </citation>
    <scope>NUCLEOTIDE SEQUENCE</scope>
    <source>
        <strain evidence="1">MA461A</strain>
    </source>
</reference>
<gene>
    <name evidence="1" type="ORF">RPERSI_LOCUS27664</name>
</gene>
<organism evidence="1 2">
    <name type="scientific">Racocetra persica</name>
    <dbReference type="NCBI Taxonomy" id="160502"/>
    <lineage>
        <taxon>Eukaryota</taxon>
        <taxon>Fungi</taxon>
        <taxon>Fungi incertae sedis</taxon>
        <taxon>Mucoromycota</taxon>
        <taxon>Glomeromycotina</taxon>
        <taxon>Glomeromycetes</taxon>
        <taxon>Diversisporales</taxon>
        <taxon>Gigasporaceae</taxon>
        <taxon>Racocetra</taxon>
    </lineage>
</organism>
<accession>A0ACA9SAI8</accession>
<comment type="caution">
    <text evidence="1">The sequence shown here is derived from an EMBL/GenBank/DDBJ whole genome shotgun (WGS) entry which is preliminary data.</text>
</comment>
<sequence>LKIPKRNQNIAAATIPYFPNLKNPQRHPMFKKKRESISNKFTSRNQEQRINEIILSKFSKDMAHNSKEAQRHQ</sequence>
<name>A0ACA9SAI8_9GLOM</name>